<evidence type="ECO:0000313" key="6">
    <source>
        <dbReference type="EMBL" id="ERJ11625.1"/>
    </source>
</evidence>
<comment type="function">
    <text evidence="5">Catalyzes the synthesis of gamma-glutamylcysteine (gamma-GC).</text>
</comment>
<reference evidence="6 7" key="1">
    <citation type="journal article" date="2011" name="J. Bacteriol.">
        <title>Genome sequence of Haloplasma contractile, an unusual contractile bacterium from a deep-sea anoxic brine lake.</title>
        <authorList>
            <person name="Antunes A."/>
            <person name="Alam I."/>
            <person name="El Dorry H."/>
            <person name="Siam R."/>
            <person name="Robertson A."/>
            <person name="Bajic V.B."/>
            <person name="Stingl U."/>
        </authorList>
    </citation>
    <scope>NUCLEOTIDE SEQUENCE [LARGE SCALE GENOMIC DNA]</scope>
    <source>
        <strain evidence="6 7">SSD-17B</strain>
    </source>
</reference>
<reference evidence="6 7" key="2">
    <citation type="journal article" date="2013" name="PLoS ONE">
        <title>INDIGO - INtegrated Data Warehouse of MIcrobial GenOmes with Examples from the Red Sea Extremophiles.</title>
        <authorList>
            <person name="Alam I."/>
            <person name="Antunes A."/>
            <person name="Kamau A.A."/>
            <person name="Ba Alawi W."/>
            <person name="Kalkatawi M."/>
            <person name="Stingl U."/>
            <person name="Bajic V.B."/>
        </authorList>
    </citation>
    <scope>NUCLEOTIDE SEQUENCE [LARGE SCALE GENOMIC DNA]</scope>
    <source>
        <strain evidence="6 7">SSD-17B</strain>
    </source>
</reference>
<organism evidence="6 7">
    <name type="scientific">Haloplasma contractile SSD-17B</name>
    <dbReference type="NCBI Taxonomy" id="1033810"/>
    <lineage>
        <taxon>Bacteria</taxon>
        <taxon>Bacillati</taxon>
        <taxon>Mycoplasmatota</taxon>
        <taxon>Mollicutes</taxon>
        <taxon>Haloplasmatales</taxon>
        <taxon>Haloplasmataceae</taxon>
        <taxon>Haloplasma</taxon>
    </lineage>
</organism>
<dbReference type="RefSeq" id="WP_008825436.1">
    <property type="nucleotide sequence ID" value="NZ_AFNU02000009.1"/>
</dbReference>
<evidence type="ECO:0000256" key="4">
    <source>
        <dbReference type="ARBA" id="ARBA00048819"/>
    </source>
</evidence>
<dbReference type="InterPro" id="IPR014746">
    <property type="entry name" value="Gln_synth/guanido_kin_cat_dom"/>
</dbReference>
<dbReference type="PANTHER" id="PTHR34378">
    <property type="entry name" value="GLUTAMATE--CYSTEINE LIGASE, CHLOROPLASTIC"/>
    <property type="match status" value="1"/>
</dbReference>
<dbReference type="GO" id="GO:0006750">
    <property type="term" value="P:glutathione biosynthetic process"/>
    <property type="evidence" value="ECO:0007669"/>
    <property type="project" value="UniProtKB-UniRule"/>
</dbReference>
<comment type="catalytic activity">
    <reaction evidence="4 5">
        <text>L-cysteine + L-glutamate + ATP = gamma-L-glutamyl-L-cysteine + ADP + phosphate + H(+)</text>
        <dbReference type="Rhea" id="RHEA:13285"/>
        <dbReference type="ChEBI" id="CHEBI:15378"/>
        <dbReference type="ChEBI" id="CHEBI:29985"/>
        <dbReference type="ChEBI" id="CHEBI:30616"/>
        <dbReference type="ChEBI" id="CHEBI:35235"/>
        <dbReference type="ChEBI" id="CHEBI:43474"/>
        <dbReference type="ChEBI" id="CHEBI:58173"/>
        <dbReference type="ChEBI" id="CHEBI:456216"/>
        <dbReference type="EC" id="6.3.2.2"/>
    </reaction>
</comment>
<dbReference type="InterPro" id="IPR035434">
    <property type="entry name" value="GCL_bact_plant"/>
</dbReference>
<evidence type="ECO:0000256" key="1">
    <source>
        <dbReference type="ARBA" id="ARBA00022598"/>
    </source>
</evidence>
<dbReference type="GO" id="GO:0005524">
    <property type="term" value="F:ATP binding"/>
    <property type="evidence" value="ECO:0007669"/>
    <property type="project" value="UniProtKB-UniRule"/>
</dbReference>
<gene>
    <name evidence="6" type="ORF">HLPCO_002326</name>
</gene>
<keyword evidence="7" id="KW-1185">Reference proteome</keyword>
<dbReference type="AlphaFoldDB" id="U2FFD1"/>
<dbReference type="EC" id="6.3.2.2" evidence="5"/>
<dbReference type="PANTHER" id="PTHR34378:SF1">
    <property type="entry name" value="GLUTAMATE--CYSTEINE LIGASE, CHLOROPLASTIC"/>
    <property type="match status" value="1"/>
</dbReference>
<accession>U2FFD1</accession>
<evidence type="ECO:0000313" key="7">
    <source>
        <dbReference type="Proteomes" id="UP000005707"/>
    </source>
</evidence>
<dbReference type="SUPFAM" id="SSF55931">
    <property type="entry name" value="Glutamine synthetase/guanido kinase"/>
    <property type="match status" value="1"/>
</dbReference>
<comment type="similarity">
    <text evidence="5">Belongs to the glutamate--cysteine ligase type 2 family. EgtA subfamily.</text>
</comment>
<dbReference type="EMBL" id="AFNU02000009">
    <property type="protein sequence ID" value="ERJ11625.1"/>
    <property type="molecule type" value="Genomic_DNA"/>
</dbReference>
<keyword evidence="1 5" id="KW-0436">Ligase</keyword>
<dbReference type="STRING" id="1033810.HLPCO_002326"/>
<dbReference type="GO" id="GO:0004357">
    <property type="term" value="F:glutamate-cysteine ligase activity"/>
    <property type="evidence" value="ECO:0007669"/>
    <property type="project" value="UniProtKB-UniRule"/>
</dbReference>
<keyword evidence="2 5" id="KW-0547">Nucleotide-binding</keyword>
<dbReference type="Proteomes" id="UP000005707">
    <property type="component" value="Unassembled WGS sequence"/>
</dbReference>
<evidence type="ECO:0000256" key="2">
    <source>
        <dbReference type="ARBA" id="ARBA00022741"/>
    </source>
</evidence>
<evidence type="ECO:0000256" key="3">
    <source>
        <dbReference type="ARBA" id="ARBA00022840"/>
    </source>
</evidence>
<comment type="caution">
    <text evidence="6">The sequence shown here is derived from an EMBL/GenBank/DDBJ whole genome shotgun (WGS) entry which is preliminary data.</text>
</comment>
<proteinExistence type="inferred from homology"/>
<dbReference type="PIRSF" id="PIRSF017901">
    <property type="entry name" value="GCL"/>
    <property type="match status" value="1"/>
</dbReference>
<name>U2FFD1_9MOLU</name>
<protein>
    <recommendedName>
        <fullName evidence="5">Glutamate--cysteine ligase</fullName>
        <ecNumber evidence="5">6.3.2.2</ecNumber>
    </recommendedName>
</protein>
<evidence type="ECO:0000256" key="5">
    <source>
        <dbReference type="PIRNR" id="PIRNR017901"/>
    </source>
</evidence>
<keyword evidence="3 5" id="KW-0067">ATP-binding</keyword>
<dbReference type="Pfam" id="PF04107">
    <property type="entry name" value="GCS2"/>
    <property type="match status" value="1"/>
</dbReference>
<dbReference type="InterPro" id="IPR006336">
    <property type="entry name" value="GCS2"/>
</dbReference>
<sequence length="452" mass="52158">MNYTEQINEISNYFRQNEKKHNNVKIGVEFEYFIIDKNTLKTISYYGKNGVHDTLKKLTLKGYKGSYEGEHILGLIKDYICVTLEPGCQFEISIGPLPEIKEIEAQYLSFLDDLIPLLEQNNQALIACGYQPQSTISDIKMIPKKRYDYMFEYFKSCGSLAHNMMKGTASVQYSFDYESEKDYIKKFKVSNALSPVLYAIFDNSPIFEGEVYQKHSLRTNIWSNCDLDRCGIVDGALSAEFNYDSYSQYILTRSPIFIPKGDIIQDVKDSTYRDLFNPNQYNTEDLEHILTMSFPDVRTKKFIEIRMIDSLPYPLNFSALALLKGIIYNKTNLNKVYDFIQGITTDAITDAKQEIIDHGIHTRYHGKPIIEIANWLLKLALDGLESDEVGYLMPLQDILMQCKTPSTITKERLQMGMNKIDALSFCIVTNTNQTRGERNECRTNNRRVCQCH</sequence>
<dbReference type="OrthoDB" id="9780152at2"/>
<dbReference type="Gene3D" id="3.30.590.20">
    <property type="match status" value="1"/>
</dbReference>
<dbReference type="InParanoid" id="U2FFD1"/>
<dbReference type="eggNOG" id="COG3572">
    <property type="taxonomic scope" value="Bacteria"/>
</dbReference>